<evidence type="ECO:0000256" key="1">
    <source>
        <dbReference type="SAM" id="MobiDB-lite"/>
    </source>
</evidence>
<reference evidence="4" key="1">
    <citation type="submission" date="2010-02" db="EMBL/GenBank/DDBJ databases">
        <title>Complete sequence of Desulfurivibrio alkaliphilus AHT2.</title>
        <authorList>
            <consortium name="US DOE Joint Genome Institute"/>
            <person name="Pitluck S."/>
            <person name="Chertkov O."/>
            <person name="Detter J.C."/>
            <person name="Han C."/>
            <person name="Tapia R."/>
            <person name="Larimer F."/>
            <person name="Land M."/>
            <person name="Hauser L."/>
            <person name="Kyrpides N."/>
            <person name="Mikhailova N."/>
            <person name="Sorokin D.Y."/>
            <person name="Muyzer G."/>
            <person name="Woyke T."/>
        </authorList>
    </citation>
    <scope>NUCLEOTIDE SEQUENCE [LARGE SCALE GENOMIC DNA]</scope>
    <source>
        <strain evidence="4">DSM 19089 / UNIQEM U267 / AHT2</strain>
    </source>
</reference>
<dbReference type="PANTHER" id="PTHR35562">
    <property type="entry name" value="DNA ENDONUCLEASE SMRA-RELATED"/>
    <property type="match status" value="1"/>
</dbReference>
<gene>
    <name evidence="3" type="ordered locus">DaAHT2_0089</name>
</gene>
<dbReference type="KEGG" id="dak:DaAHT2_0089"/>
<dbReference type="InParanoid" id="D6Z5E5"/>
<dbReference type="InterPro" id="IPR036063">
    <property type="entry name" value="Smr_dom_sf"/>
</dbReference>
<dbReference type="InterPro" id="IPR002625">
    <property type="entry name" value="Smr_dom"/>
</dbReference>
<feature type="region of interest" description="Disordered" evidence="1">
    <location>
        <begin position="39"/>
        <end position="70"/>
    </location>
</feature>
<dbReference type="Gene3D" id="3.30.1370.110">
    <property type="match status" value="1"/>
</dbReference>
<name>D6Z5E5_DESAT</name>
<feature type="compositionally biased region" description="Basic and acidic residues" evidence="1">
    <location>
        <begin position="39"/>
        <end position="54"/>
    </location>
</feature>
<dbReference type="eggNOG" id="COG2840">
    <property type="taxonomic scope" value="Bacteria"/>
</dbReference>
<proteinExistence type="predicted"/>
<dbReference type="SUPFAM" id="SSF160443">
    <property type="entry name" value="SMR domain-like"/>
    <property type="match status" value="1"/>
</dbReference>
<dbReference type="EMBL" id="CP001940">
    <property type="protein sequence ID" value="ADH84802.1"/>
    <property type="molecule type" value="Genomic_DNA"/>
</dbReference>
<evidence type="ECO:0000259" key="2">
    <source>
        <dbReference type="PROSITE" id="PS50828"/>
    </source>
</evidence>
<keyword evidence="4" id="KW-1185">Reference proteome</keyword>
<dbReference type="OrthoDB" id="9808881at2"/>
<dbReference type="SMART" id="SM00463">
    <property type="entry name" value="SMR"/>
    <property type="match status" value="1"/>
</dbReference>
<dbReference type="Proteomes" id="UP000001508">
    <property type="component" value="Chromosome"/>
</dbReference>
<evidence type="ECO:0000313" key="4">
    <source>
        <dbReference type="Proteomes" id="UP000001508"/>
    </source>
</evidence>
<dbReference type="PANTHER" id="PTHR35562:SF2">
    <property type="entry name" value="DNA ENDONUCLEASE SMRA-RELATED"/>
    <property type="match status" value="1"/>
</dbReference>
<dbReference type="HOGENOM" id="CLU_131970_0_0_7"/>
<sequence>MSNRKNDLANPNIFSQSATSKKGFGSLVDQYLDDLENVAKSEKLPPKPTLEQKLRRYPPPQEELDLHGLTAPEAEKAVKRFITHCRELRLATLRIITGKGLHSQGEPVLPPVTEAALATLQAEQKIAAFRWEKKRQGRGGALIVYLP</sequence>
<dbReference type="PROSITE" id="PS50828">
    <property type="entry name" value="SMR"/>
    <property type="match status" value="1"/>
</dbReference>
<dbReference type="RefSeq" id="WP_013162333.1">
    <property type="nucleotide sequence ID" value="NC_014216.1"/>
</dbReference>
<dbReference type="AlphaFoldDB" id="D6Z5E5"/>
<evidence type="ECO:0000313" key="3">
    <source>
        <dbReference type="EMBL" id="ADH84802.1"/>
    </source>
</evidence>
<dbReference type="STRING" id="589865.DaAHT2_0089"/>
<protein>
    <submittedName>
        <fullName evidence="3">Smr protein/MutS2</fullName>
    </submittedName>
</protein>
<accession>D6Z5E5</accession>
<organism evidence="3 4">
    <name type="scientific">Desulfurivibrio alkaliphilus (strain DSM 19089 / UNIQEM U267 / AHT2)</name>
    <dbReference type="NCBI Taxonomy" id="589865"/>
    <lineage>
        <taxon>Bacteria</taxon>
        <taxon>Pseudomonadati</taxon>
        <taxon>Thermodesulfobacteriota</taxon>
        <taxon>Desulfobulbia</taxon>
        <taxon>Desulfobulbales</taxon>
        <taxon>Desulfobulbaceae</taxon>
        <taxon>Desulfurivibrio</taxon>
    </lineage>
</organism>
<feature type="domain" description="Smr" evidence="2">
    <location>
        <begin position="64"/>
        <end position="147"/>
    </location>
</feature>
<dbReference type="Pfam" id="PF01713">
    <property type="entry name" value="Smr"/>
    <property type="match status" value="1"/>
</dbReference>